<dbReference type="PANTHER" id="PTHR44169:SF6">
    <property type="entry name" value="NADPH-DEPENDENT 1-ACYLDIHYDROXYACETONE PHOSPHATE REDUCTASE"/>
    <property type="match status" value="1"/>
</dbReference>
<keyword evidence="2" id="KW-0560">Oxidoreductase</keyword>
<protein>
    <recommendedName>
        <fullName evidence="6">NAD(P)-binding protein</fullName>
    </recommendedName>
</protein>
<dbReference type="AlphaFoldDB" id="A0AAD4HWH3"/>
<evidence type="ECO:0000256" key="3">
    <source>
        <dbReference type="RuleBase" id="RU000363"/>
    </source>
</evidence>
<keyword evidence="5" id="KW-1185">Reference proteome</keyword>
<dbReference type="Proteomes" id="UP001197093">
    <property type="component" value="Unassembled WGS sequence"/>
</dbReference>
<dbReference type="PRINTS" id="PR00080">
    <property type="entry name" value="SDRFAMILY"/>
</dbReference>
<dbReference type="GO" id="GO:0000140">
    <property type="term" value="F:acylglycerone-phosphate reductase (NADP+) activity"/>
    <property type="evidence" value="ECO:0007669"/>
    <property type="project" value="TreeGrafter"/>
</dbReference>
<reference evidence="4" key="1">
    <citation type="submission" date="2023-02" db="EMBL/GenBank/DDBJ databases">
        <authorList>
            <person name="Palmer J.M."/>
        </authorList>
    </citation>
    <scope>NUCLEOTIDE SEQUENCE</scope>
    <source>
        <strain evidence="4">FW57</strain>
    </source>
</reference>
<dbReference type="SUPFAM" id="SSF51735">
    <property type="entry name" value="NAD(P)-binding Rossmann-fold domains"/>
    <property type="match status" value="1"/>
</dbReference>
<name>A0AAD4HWH3_9PEZI</name>
<accession>A0AAD4HWH3</accession>
<dbReference type="GO" id="GO:0004806">
    <property type="term" value="F:triacylglycerol lipase activity"/>
    <property type="evidence" value="ECO:0007669"/>
    <property type="project" value="TreeGrafter"/>
</dbReference>
<proteinExistence type="inferred from homology"/>
<dbReference type="EMBL" id="JAHCVI010000003">
    <property type="protein sequence ID" value="KAG7286892.1"/>
    <property type="molecule type" value="Genomic_DNA"/>
</dbReference>
<evidence type="ECO:0000256" key="2">
    <source>
        <dbReference type="ARBA" id="ARBA00023002"/>
    </source>
</evidence>
<evidence type="ECO:0000313" key="4">
    <source>
        <dbReference type="EMBL" id="KAG7286892.1"/>
    </source>
</evidence>
<dbReference type="InterPro" id="IPR036291">
    <property type="entry name" value="NAD(P)-bd_dom_sf"/>
</dbReference>
<dbReference type="GO" id="GO:0006654">
    <property type="term" value="P:phosphatidic acid biosynthetic process"/>
    <property type="evidence" value="ECO:0007669"/>
    <property type="project" value="TreeGrafter"/>
</dbReference>
<gene>
    <name evidence="4" type="ORF">NEMBOFW57_006391</name>
</gene>
<evidence type="ECO:0008006" key="6">
    <source>
        <dbReference type="Google" id="ProtNLM"/>
    </source>
</evidence>
<evidence type="ECO:0000256" key="1">
    <source>
        <dbReference type="ARBA" id="ARBA00006484"/>
    </source>
</evidence>
<dbReference type="GO" id="GO:0005811">
    <property type="term" value="C:lipid droplet"/>
    <property type="evidence" value="ECO:0007669"/>
    <property type="project" value="TreeGrafter"/>
</dbReference>
<dbReference type="PANTHER" id="PTHR44169">
    <property type="entry name" value="NADPH-DEPENDENT 1-ACYLDIHYDROXYACETONE PHOSPHATE REDUCTASE"/>
    <property type="match status" value="1"/>
</dbReference>
<comment type="similarity">
    <text evidence="1 3">Belongs to the short-chain dehydrogenases/reductases (SDR) family.</text>
</comment>
<dbReference type="GO" id="GO:0019433">
    <property type="term" value="P:triglyceride catabolic process"/>
    <property type="evidence" value="ECO:0007669"/>
    <property type="project" value="TreeGrafter"/>
</dbReference>
<dbReference type="PRINTS" id="PR00081">
    <property type="entry name" value="GDHRDH"/>
</dbReference>
<evidence type="ECO:0000313" key="5">
    <source>
        <dbReference type="Proteomes" id="UP001197093"/>
    </source>
</evidence>
<comment type="caution">
    <text evidence="4">The sequence shown here is derived from an EMBL/GenBank/DDBJ whole genome shotgun (WGS) entry which is preliminary data.</text>
</comment>
<dbReference type="InterPro" id="IPR002347">
    <property type="entry name" value="SDR_fam"/>
</dbReference>
<organism evidence="4 5">
    <name type="scientific">Staphylotrichum longicolle</name>
    <dbReference type="NCBI Taxonomy" id="669026"/>
    <lineage>
        <taxon>Eukaryota</taxon>
        <taxon>Fungi</taxon>
        <taxon>Dikarya</taxon>
        <taxon>Ascomycota</taxon>
        <taxon>Pezizomycotina</taxon>
        <taxon>Sordariomycetes</taxon>
        <taxon>Sordariomycetidae</taxon>
        <taxon>Sordariales</taxon>
        <taxon>Chaetomiaceae</taxon>
        <taxon>Staphylotrichum</taxon>
    </lineage>
</organism>
<dbReference type="Pfam" id="PF00106">
    <property type="entry name" value="adh_short"/>
    <property type="match status" value="1"/>
</dbReference>
<dbReference type="GO" id="GO:0005783">
    <property type="term" value="C:endoplasmic reticulum"/>
    <property type="evidence" value="ECO:0007669"/>
    <property type="project" value="TreeGrafter"/>
</dbReference>
<dbReference type="Gene3D" id="3.40.50.720">
    <property type="entry name" value="NAD(P)-binding Rossmann-like Domain"/>
    <property type="match status" value="1"/>
</dbReference>
<sequence>MSATVKTILITGCSAGGIGAALAHTLASQGHNVYATARDTSKIPTELSKLANVTTLHLDVTSTSSTNEAAKAVAADGKGLDVLVNNAGAGLTMPLLDVDIARAQQVHETNLWGPLRTVQAFSDLLIASQGRVVNISSVGAVVNTPWIALNILSDTLRLELAPFKVSIVTVMVGTISTPFHANEPAVVLPPSSRYAVIKDAISRWATGEAGPKGGSVEELAESLVQDVVGTGTGVKGLDDLSKSLQK</sequence>